<dbReference type="Gene3D" id="3.40.50.1000">
    <property type="entry name" value="HAD superfamily/HAD-like"/>
    <property type="match status" value="1"/>
</dbReference>
<dbReference type="PROSITE" id="PS51257">
    <property type="entry name" value="PROKAR_LIPOPROTEIN"/>
    <property type="match status" value="1"/>
</dbReference>
<evidence type="ECO:0000313" key="1">
    <source>
        <dbReference type="EMBL" id="SDX94261.1"/>
    </source>
</evidence>
<dbReference type="AlphaFoldDB" id="A0A1H3FTI6"/>
<organism evidence="1 2">
    <name type="scientific">Ruegeria halocynthiae</name>
    <dbReference type="NCBI Taxonomy" id="985054"/>
    <lineage>
        <taxon>Bacteria</taxon>
        <taxon>Pseudomonadati</taxon>
        <taxon>Pseudomonadota</taxon>
        <taxon>Alphaproteobacteria</taxon>
        <taxon>Rhodobacterales</taxon>
        <taxon>Roseobacteraceae</taxon>
        <taxon>Ruegeria</taxon>
    </lineage>
</organism>
<dbReference type="RefSeq" id="WP_074739550.1">
    <property type="nucleotide sequence ID" value="NZ_FNNP01000018.1"/>
</dbReference>
<sequence>MIKVLMFDLGGTLARNRVLLPHAAASVAACGSFITKDGSPLESCLVSDFVLADPFESDKVVAIFSEYLQILTTLGLRDLFQPVERRVTLSTHANIMKPDRRVFELALERLGSTATLTECLFITENAGHIAAARALGMMCLQFGIDGPDGFTDWADGLLKIALNIDPAGIENITTALGVLGDAEGLAEIQHVAVDGNVVSAEAQALVTLDDSSLGELDGLHVQMPAKIKLDLQRPKPKVQVQTPEDAKTEATAFVRSLQAHGKLGGRSSLLGPPTHEVETDTVGRRILRRKGFD</sequence>
<gene>
    <name evidence="1" type="ORF">SAMN05444358_11813</name>
</gene>
<dbReference type="EMBL" id="FNNP01000018">
    <property type="protein sequence ID" value="SDX94261.1"/>
    <property type="molecule type" value="Genomic_DNA"/>
</dbReference>
<protein>
    <submittedName>
        <fullName evidence="1">Uncharacterized protein</fullName>
    </submittedName>
</protein>
<reference evidence="2" key="1">
    <citation type="submission" date="2016-10" db="EMBL/GenBank/DDBJ databases">
        <authorList>
            <person name="Varghese N."/>
            <person name="Submissions S."/>
        </authorList>
    </citation>
    <scope>NUCLEOTIDE SEQUENCE [LARGE SCALE GENOMIC DNA]</scope>
    <source>
        <strain evidence="2">DSM 27839</strain>
    </source>
</reference>
<keyword evidence="2" id="KW-1185">Reference proteome</keyword>
<dbReference type="OrthoDB" id="9807742at2"/>
<dbReference type="Proteomes" id="UP000183400">
    <property type="component" value="Unassembled WGS sequence"/>
</dbReference>
<accession>A0A1H3FTI6</accession>
<evidence type="ECO:0000313" key="2">
    <source>
        <dbReference type="Proteomes" id="UP000183400"/>
    </source>
</evidence>
<dbReference type="InterPro" id="IPR036412">
    <property type="entry name" value="HAD-like_sf"/>
</dbReference>
<name>A0A1H3FTI6_9RHOB</name>
<dbReference type="InterPro" id="IPR023214">
    <property type="entry name" value="HAD_sf"/>
</dbReference>
<proteinExistence type="predicted"/>
<dbReference type="SUPFAM" id="SSF56784">
    <property type="entry name" value="HAD-like"/>
    <property type="match status" value="1"/>
</dbReference>
<dbReference type="STRING" id="985054.SAMN05444358_11813"/>